<evidence type="ECO:0000313" key="2">
    <source>
        <dbReference type="Proteomes" id="UP000594015"/>
    </source>
</evidence>
<dbReference type="EMBL" id="CP030050">
    <property type="protein sequence ID" value="QOZ68854.1"/>
    <property type="molecule type" value="Genomic_DNA"/>
</dbReference>
<gene>
    <name evidence="1" type="ORF">WN72_22905</name>
</gene>
<sequence>MLMFDPDYKRIELATYICCMLPKDVTEAVAVLSLATQLAPTILTSKEAQLNEMKALDRQAAS</sequence>
<protein>
    <submittedName>
        <fullName evidence="1">Uncharacterized protein</fullName>
    </submittedName>
</protein>
<name>A0AAE7NU89_9BRAD</name>
<reference evidence="1 2" key="1">
    <citation type="submission" date="2018-06" db="EMBL/GenBank/DDBJ databases">
        <title>Comparative genomics of Bradyrhizobium nodulating Arachidis hypogaea.</title>
        <authorList>
            <person name="Li Y."/>
        </authorList>
    </citation>
    <scope>NUCLEOTIDE SEQUENCE [LARGE SCALE GENOMIC DNA]</scope>
    <source>
        <strain evidence="1 2">CCBAU 051107</strain>
    </source>
</reference>
<evidence type="ECO:0000313" key="1">
    <source>
        <dbReference type="EMBL" id="QOZ68854.1"/>
    </source>
</evidence>
<organism evidence="1 2">
    <name type="scientific">Bradyrhizobium arachidis</name>
    <dbReference type="NCBI Taxonomy" id="858423"/>
    <lineage>
        <taxon>Bacteria</taxon>
        <taxon>Pseudomonadati</taxon>
        <taxon>Pseudomonadota</taxon>
        <taxon>Alphaproteobacteria</taxon>
        <taxon>Hyphomicrobiales</taxon>
        <taxon>Nitrobacteraceae</taxon>
        <taxon>Bradyrhizobium</taxon>
    </lineage>
</organism>
<proteinExistence type="predicted"/>
<dbReference type="Proteomes" id="UP000594015">
    <property type="component" value="Chromosome"/>
</dbReference>
<accession>A0AAE7NU89</accession>
<dbReference type="KEGG" id="barh:WN72_22905"/>
<dbReference type="AlphaFoldDB" id="A0AAE7NU89"/>